<dbReference type="RefSeq" id="WP_095605318.1">
    <property type="nucleotide sequence ID" value="NZ_NSKE01000002.1"/>
</dbReference>
<evidence type="ECO:0000256" key="2">
    <source>
        <dbReference type="ARBA" id="ARBA00023002"/>
    </source>
</evidence>
<dbReference type="PRINTS" id="PR00081">
    <property type="entry name" value="GDHRDH"/>
</dbReference>
<evidence type="ECO:0000313" key="5">
    <source>
        <dbReference type="Proteomes" id="UP000218831"/>
    </source>
</evidence>
<dbReference type="Gene3D" id="3.40.50.720">
    <property type="entry name" value="NAD(P)-binding Rossmann-like Domain"/>
    <property type="match status" value="1"/>
</dbReference>
<name>A0A2A2GEK5_9BACT</name>
<reference evidence="4 5" key="1">
    <citation type="submission" date="2017-08" db="EMBL/GenBank/DDBJ databases">
        <title>Aliifodinibius alkalisoli sp. nov., isolated from saline alkaline soil.</title>
        <authorList>
            <person name="Liu D."/>
            <person name="Zhang G."/>
        </authorList>
    </citation>
    <scope>NUCLEOTIDE SEQUENCE [LARGE SCALE GENOMIC DNA]</scope>
    <source>
        <strain evidence="4 5">WN023</strain>
    </source>
</reference>
<dbReference type="Proteomes" id="UP000218831">
    <property type="component" value="Unassembled WGS sequence"/>
</dbReference>
<dbReference type="SUPFAM" id="SSF51735">
    <property type="entry name" value="NAD(P)-binding Rossmann-fold domains"/>
    <property type="match status" value="1"/>
</dbReference>
<dbReference type="InterPro" id="IPR002347">
    <property type="entry name" value="SDR_fam"/>
</dbReference>
<dbReference type="InterPro" id="IPR020904">
    <property type="entry name" value="Sc_DH/Rdtase_CS"/>
</dbReference>
<dbReference type="PRINTS" id="PR00080">
    <property type="entry name" value="SDRFAMILY"/>
</dbReference>
<comment type="caution">
    <text evidence="4">The sequence shown here is derived from an EMBL/GenBank/DDBJ whole genome shotgun (WGS) entry which is preliminary data.</text>
</comment>
<dbReference type="AlphaFoldDB" id="A0A2A2GEK5"/>
<comment type="similarity">
    <text evidence="1 3">Belongs to the short-chain dehydrogenases/reductases (SDR) family.</text>
</comment>
<dbReference type="GO" id="GO:0016616">
    <property type="term" value="F:oxidoreductase activity, acting on the CH-OH group of donors, NAD or NADP as acceptor"/>
    <property type="evidence" value="ECO:0007669"/>
    <property type="project" value="TreeGrafter"/>
</dbReference>
<dbReference type="InterPro" id="IPR036291">
    <property type="entry name" value="NAD(P)-bd_dom_sf"/>
</dbReference>
<dbReference type="EMBL" id="NSKE01000002">
    <property type="protein sequence ID" value="PAU95192.1"/>
    <property type="molecule type" value="Genomic_DNA"/>
</dbReference>
<evidence type="ECO:0000256" key="1">
    <source>
        <dbReference type="ARBA" id="ARBA00006484"/>
    </source>
</evidence>
<proteinExistence type="inferred from homology"/>
<dbReference type="OrthoDB" id="9803333at2"/>
<dbReference type="PANTHER" id="PTHR24322">
    <property type="entry name" value="PKSB"/>
    <property type="match status" value="1"/>
</dbReference>
<dbReference type="PANTHER" id="PTHR24322:SF736">
    <property type="entry name" value="RETINOL DEHYDROGENASE 10"/>
    <property type="match status" value="1"/>
</dbReference>
<keyword evidence="2" id="KW-0560">Oxidoreductase</keyword>
<organism evidence="4 5">
    <name type="scientific">Fodinibius salipaludis</name>
    <dbReference type="NCBI Taxonomy" id="2032627"/>
    <lineage>
        <taxon>Bacteria</taxon>
        <taxon>Pseudomonadati</taxon>
        <taxon>Balneolota</taxon>
        <taxon>Balneolia</taxon>
        <taxon>Balneolales</taxon>
        <taxon>Balneolaceae</taxon>
        <taxon>Fodinibius</taxon>
    </lineage>
</organism>
<sequence>MSTFKNKHILITGGAGGIGFLMGREALKHDAKKLIIWDINEDNISESLASLSDYSERIFTYKVDISDPDQIYQSAEQVLAEHHHVDILINNAGTVVGGDFSDHSNGDIDKLIRINLLGTMHTTRTFLESMINRGQGHIVNIASAAGRMANPGMSVYAGSKWGVIGWSESLRLELESNANINVTTVEPSYINTGLFEGVSPPVLTPLLDAEEISKKIIYAIQKDKIHLREPFMVKILPFLKGILPTRIFDFVAGRLFQVYHSMDTFKGRT</sequence>
<dbReference type="Pfam" id="PF00106">
    <property type="entry name" value="adh_short"/>
    <property type="match status" value="1"/>
</dbReference>
<dbReference type="PROSITE" id="PS00061">
    <property type="entry name" value="ADH_SHORT"/>
    <property type="match status" value="1"/>
</dbReference>
<evidence type="ECO:0000313" key="4">
    <source>
        <dbReference type="EMBL" id="PAU95192.1"/>
    </source>
</evidence>
<dbReference type="CDD" id="cd05339">
    <property type="entry name" value="17beta-HSDXI-like_SDR_c"/>
    <property type="match status" value="1"/>
</dbReference>
<keyword evidence="5" id="KW-1185">Reference proteome</keyword>
<protein>
    <submittedName>
        <fullName evidence="4">Short-chain dehydrogenase</fullName>
    </submittedName>
</protein>
<evidence type="ECO:0000256" key="3">
    <source>
        <dbReference type="RuleBase" id="RU000363"/>
    </source>
</evidence>
<accession>A0A2A2GEK5</accession>
<gene>
    <name evidence="4" type="ORF">CK503_03055</name>
</gene>